<dbReference type="Pfam" id="PF13520">
    <property type="entry name" value="AA_permease_2"/>
    <property type="match status" value="2"/>
</dbReference>
<evidence type="ECO:0000256" key="4">
    <source>
        <dbReference type="ARBA" id="ARBA00023136"/>
    </source>
</evidence>
<feature type="transmembrane region" description="Helical" evidence="6">
    <location>
        <begin position="346"/>
        <end position="364"/>
    </location>
</feature>
<name>A0A9N9C897_9GLOM</name>
<dbReference type="PIRSF" id="PIRSF006060">
    <property type="entry name" value="AA_transporter"/>
    <property type="match status" value="1"/>
</dbReference>
<feature type="region of interest" description="Disordered" evidence="5">
    <location>
        <begin position="1"/>
        <end position="24"/>
    </location>
</feature>
<feature type="transmembrane region" description="Helical" evidence="6">
    <location>
        <begin position="408"/>
        <end position="429"/>
    </location>
</feature>
<feature type="transmembrane region" description="Helical" evidence="6">
    <location>
        <begin position="198"/>
        <end position="217"/>
    </location>
</feature>
<evidence type="ECO:0000256" key="2">
    <source>
        <dbReference type="ARBA" id="ARBA00022692"/>
    </source>
</evidence>
<dbReference type="GO" id="GO:0016020">
    <property type="term" value="C:membrane"/>
    <property type="evidence" value="ECO:0007669"/>
    <property type="project" value="UniProtKB-SubCell"/>
</dbReference>
<evidence type="ECO:0000256" key="6">
    <source>
        <dbReference type="SAM" id="Phobius"/>
    </source>
</evidence>
<evidence type="ECO:0000256" key="1">
    <source>
        <dbReference type="ARBA" id="ARBA00004141"/>
    </source>
</evidence>
<keyword evidence="4 6" id="KW-0472">Membrane</keyword>
<dbReference type="OrthoDB" id="10062876at2759"/>
<accession>A0A9N9C897</accession>
<dbReference type="PANTHER" id="PTHR11785">
    <property type="entry name" value="AMINO ACID TRANSPORTER"/>
    <property type="match status" value="1"/>
</dbReference>
<evidence type="ECO:0000313" key="7">
    <source>
        <dbReference type="EMBL" id="CAG8590703.1"/>
    </source>
</evidence>
<organism evidence="7 8">
    <name type="scientific">Ambispora gerdemannii</name>
    <dbReference type="NCBI Taxonomy" id="144530"/>
    <lineage>
        <taxon>Eukaryota</taxon>
        <taxon>Fungi</taxon>
        <taxon>Fungi incertae sedis</taxon>
        <taxon>Mucoromycota</taxon>
        <taxon>Glomeromycotina</taxon>
        <taxon>Glomeromycetes</taxon>
        <taxon>Archaeosporales</taxon>
        <taxon>Ambisporaceae</taxon>
        <taxon>Ambispora</taxon>
    </lineage>
</organism>
<comment type="subcellular location">
    <subcellularLocation>
        <location evidence="1">Membrane</location>
        <topology evidence="1">Multi-pass membrane protein</topology>
    </subcellularLocation>
</comment>
<protein>
    <submittedName>
        <fullName evidence="7">5510_t:CDS:1</fullName>
    </submittedName>
</protein>
<dbReference type="Proteomes" id="UP000789831">
    <property type="component" value="Unassembled WGS sequence"/>
</dbReference>
<feature type="transmembrane region" description="Helical" evidence="6">
    <location>
        <begin position="376"/>
        <end position="396"/>
    </location>
</feature>
<feature type="transmembrane region" description="Helical" evidence="6">
    <location>
        <begin position="111"/>
        <end position="144"/>
    </location>
</feature>
<dbReference type="AlphaFoldDB" id="A0A9N9C897"/>
<keyword evidence="8" id="KW-1185">Reference proteome</keyword>
<dbReference type="EMBL" id="CAJVPL010001867">
    <property type="protein sequence ID" value="CAG8590703.1"/>
    <property type="molecule type" value="Genomic_DNA"/>
</dbReference>
<keyword evidence="3 6" id="KW-1133">Transmembrane helix</keyword>
<gene>
    <name evidence="7" type="ORF">AGERDE_LOCUS8592</name>
</gene>
<sequence length="495" mass="55071">MAPKNTDNKIDNNNNDYASIDSNASEKTKPLGTLAGIGNNCNNMIGAGIFSSPGLVLNEIRSPGIALVLWVVGGIATLFGSLSYVELGSSMPDGGGETVYLEQAYPRPKALLSYMFSFTMIVAIQPAYTSAIASVFAQYFLYLVKATGRCDIDYLHPKKYITDWNFWQIRLCSLAAVVIVTAYHMASNKWANRINQTLTIIKMLTLLTISIIGLATIHQVINDEDTNWKNMFPRDVNISARSLTAALMPILFAYGGWNNLNYTLDEFVNPQKKLFASNNLCANIAYTNVPLNKITGNNEPSEIIAAFGALAANVWAGSRVIVAAAKRKYLPFSSQLKKWNEDTGTPIFALITQAAWSSLIIIFYPHNDPFKFFVSLSEYCVWVFLFLTVLGLLILRRSQPNLYHPFKVFTLIPKIFIIFTLFVIIGSFVNDSSKIHTPQPPPNSDQCDSSKNHEYLGYKYYLPYVVSLVVIGVGGISWSSDVRKFVQLVYQIITV</sequence>
<feature type="compositionally biased region" description="Basic and acidic residues" evidence="5">
    <location>
        <begin position="1"/>
        <end position="10"/>
    </location>
</feature>
<feature type="transmembrane region" description="Helical" evidence="6">
    <location>
        <begin position="303"/>
        <end position="325"/>
    </location>
</feature>
<feature type="transmembrane region" description="Helical" evidence="6">
    <location>
        <begin position="238"/>
        <end position="257"/>
    </location>
</feature>
<dbReference type="InterPro" id="IPR050598">
    <property type="entry name" value="AminoAcid_Transporter"/>
</dbReference>
<feature type="transmembrane region" description="Helical" evidence="6">
    <location>
        <begin position="460"/>
        <end position="478"/>
    </location>
</feature>
<proteinExistence type="predicted"/>
<dbReference type="Gene3D" id="1.20.1740.10">
    <property type="entry name" value="Amino acid/polyamine transporter I"/>
    <property type="match status" value="2"/>
</dbReference>
<feature type="transmembrane region" description="Helical" evidence="6">
    <location>
        <begin position="65"/>
        <end position="85"/>
    </location>
</feature>
<evidence type="ECO:0000256" key="3">
    <source>
        <dbReference type="ARBA" id="ARBA00022989"/>
    </source>
</evidence>
<dbReference type="GO" id="GO:0015179">
    <property type="term" value="F:L-amino acid transmembrane transporter activity"/>
    <property type="evidence" value="ECO:0007669"/>
    <property type="project" value="TreeGrafter"/>
</dbReference>
<evidence type="ECO:0000313" key="8">
    <source>
        <dbReference type="Proteomes" id="UP000789831"/>
    </source>
</evidence>
<dbReference type="InterPro" id="IPR002293">
    <property type="entry name" value="AA/rel_permease1"/>
</dbReference>
<keyword evidence="2 6" id="KW-0812">Transmembrane</keyword>
<reference evidence="7" key="1">
    <citation type="submission" date="2021-06" db="EMBL/GenBank/DDBJ databases">
        <authorList>
            <person name="Kallberg Y."/>
            <person name="Tangrot J."/>
            <person name="Rosling A."/>
        </authorList>
    </citation>
    <scope>NUCLEOTIDE SEQUENCE</scope>
    <source>
        <strain evidence="7">MT106</strain>
    </source>
</reference>
<comment type="caution">
    <text evidence="7">The sequence shown here is derived from an EMBL/GenBank/DDBJ whole genome shotgun (WGS) entry which is preliminary data.</text>
</comment>
<evidence type="ECO:0000256" key="5">
    <source>
        <dbReference type="SAM" id="MobiDB-lite"/>
    </source>
</evidence>
<dbReference type="PANTHER" id="PTHR11785:SF353">
    <property type="entry name" value="METHIONINE TRANSPORTER (EUROFUNG)"/>
    <property type="match status" value="1"/>
</dbReference>
<feature type="transmembrane region" description="Helical" evidence="6">
    <location>
        <begin position="165"/>
        <end position="186"/>
    </location>
</feature>